<reference evidence="2" key="1">
    <citation type="submission" date="2016-10" db="EMBL/GenBank/DDBJ databases">
        <authorList>
            <person name="Varghese N."/>
            <person name="Submissions S."/>
        </authorList>
    </citation>
    <scope>NUCLEOTIDE SEQUENCE [LARGE SCALE GENOMIC DNA]</scope>
    <source>
        <strain evidence="2">DSM 17933</strain>
    </source>
</reference>
<dbReference type="EMBL" id="FNCH01000001">
    <property type="protein sequence ID" value="SDF65401.1"/>
    <property type="molecule type" value="Genomic_DNA"/>
</dbReference>
<sequence>MISCVVQAQPFFLKSTSGGKPFLMNIYYGTDGKGAYVKYRGQQGVIPLKLKSQTVQDKTSKLKVTYVWDEVIEGKVTGTYKLSQQANQISAASYWRNKDGKLFKLEQVKNQDDYAGKVSYLLHGVLLSFSQGMDEQLTFDYPDQITKKAHLPGFDSPDPQRKGSIDDYNFDGYDDVAFSIPDAGMGVYRTFTIYLYNPMSKRFELLAEPNDDRAKCSGFCDVTLDQKNKLLLTSCRGGANWWNNVYKYTASNHLTWISSKKAEN</sequence>
<protein>
    <submittedName>
        <fullName evidence="1">Uncharacterized protein</fullName>
    </submittedName>
</protein>
<dbReference type="Proteomes" id="UP000199643">
    <property type="component" value="Unassembled WGS sequence"/>
</dbReference>
<name>A0A1G7MUR8_9SPHI</name>
<dbReference type="NCBIfam" id="NF047539">
    <property type="entry name" value="XAC2610_fam"/>
    <property type="match status" value="1"/>
</dbReference>
<evidence type="ECO:0000313" key="2">
    <source>
        <dbReference type="Proteomes" id="UP000199643"/>
    </source>
</evidence>
<keyword evidence="2" id="KW-1185">Reference proteome</keyword>
<organism evidence="1 2">
    <name type="scientific">Pedobacter terrae</name>
    <dbReference type="NCBI Taxonomy" id="405671"/>
    <lineage>
        <taxon>Bacteria</taxon>
        <taxon>Pseudomonadati</taxon>
        <taxon>Bacteroidota</taxon>
        <taxon>Sphingobacteriia</taxon>
        <taxon>Sphingobacteriales</taxon>
        <taxon>Sphingobacteriaceae</taxon>
        <taxon>Pedobacter</taxon>
    </lineage>
</organism>
<dbReference type="InterPro" id="IPR058087">
    <property type="entry name" value="XAC2610_dom"/>
</dbReference>
<proteinExistence type="predicted"/>
<accession>A0A1G7MUR8</accession>
<gene>
    <name evidence="1" type="ORF">SAMN05421827_101103</name>
</gene>
<evidence type="ECO:0000313" key="1">
    <source>
        <dbReference type="EMBL" id="SDF65401.1"/>
    </source>
</evidence>
<dbReference type="AlphaFoldDB" id="A0A1G7MUR8"/>